<dbReference type="PANTHER" id="PTHR23527">
    <property type="entry name" value="BLL3282 PROTEIN"/>
    <property type="match status" value="1"/>
</dbReference>
<evidence type="ECO:0000313" key="3">
    <source>
        <dbReference type="EMBL" id="RKD95205.1"/>
    </source>
</evidence>
<evidence type="ECO:0000313" key="4">
    <source>
        <dbReference type="Proteomes" id="UP000283805"/>
    </source>
</evidence>
<evidence type="ECO:0000259" key="2">
    <source>
        <dbReference type="PROSITE" id="PS50850"/>
    </source>
</evidence>
<keyword evidence="1" id="KW-0812">Transmembrane</keyword>
<dbReference type="EMBL" id="RAPO01000002">
    <property type="protein sequence ID" value="RKD95205.1"/>
    <property type="molecule type" value="Genomic_DNA"/>
</dbReference>
<feature type="transmembrane region" description="Helical" evidence="1">
    <location>
        <begin position="176"/>
        <end position="196"/>
    </location>
</feature>
<feature type="transmembrane region" description="Helical" evidence="1">
    <location>
        <begin position="21"/>
        <end position="45"/>
    </location>
</feature>
<accession>A0A3R7HXQ7</accession>
<name>A0A3R7HXQ7_9EURY</name>
<keyword evidence="1" id="KW-1133">Transmembrane helix</keyword>
<dbReference type="AlphaFoldDB" id="A0A3R7HXQ7"/>
<feature type="transmembrane region" description="Helical" evidence="1">
    <location>
        <begin position="150"/>
        <end position="170"/>
    </location>
</feature>
<dbReference type="Pfam" id="PF07690">
    <property type="entry name" value="MFS_1"/>
    <property type="match status" value="1"/>
</dbReference>
<dbReference type="InterPro" id="IPR011701">
    <property type="entry name" value="MFS"/>
</dbReference>
<feature type="transmembrane region" description="Helical" evidence="1">
    <location>
        <begin position="51"/>
        <end position="74"/>
    </location>
</feature>
<dbReference type="RefSeq" id="WP_120244501.1">
    <property type="nucleotide sequence ID" value="NZ_RAPO01000002.1"/>
</dbReference>
<keyword evidence="4" id="KW-1185">Reference proteome</keyword>
<feature type="transmembrane region" description="Helical" evidence="1">
    <location>
        <begin position="311"/>
        <end position="332"/>
    </location>
</feature>
<feature type="transmembrane region" description="Helical" evidence="1">
    <location>
        <begin position="378"/>
        <end position="397"/>
    </location>
</feature>
<feature type="transmembrane region" description="Helical" evidence="1">
    <location>
        <begin position="86"/>
        <end position="104"/>
    </location>
</feature>
<proteinExistence type="predicted"/>
<sequence length="410" mass="42034">MARSQSDSQSHSGSRSSWRTVSLVTLWQVAASICYYTVFAATALFREEFGLSRFSVGFVVTALTLGYATFLLPVGALIDRYGERRTLVIGLLGLSSGAALVAGAPSYALLLAAAFVLGSLYATAIPGTNKAIYDNVAAGRQNLAMGIKQVGVTAGSGISSLLVTGLAGLFFWQAGFLVAAGVGLVVVALFAALYPGSDDAGRADYPDFRALSRNRPYRVLVAAGFFLGAALFTTTGYTVLFVAEEIGTSVAFGGVVLALVQLTGSGGRIVTGWLSDALPGEPRVRIGAILIVQALSSAALFVAVAATATPLSATIVFAALGFFVLGNTGVYYSCMATLVGADEMGGATAGGQLALVAGSILAPPAFGYLADTVGYRASWWLLAAGCLAAAGLLAYAIRLEPPIDEPAMVE</sequence>
<keyword evidence="1" id="KW-0472">Membrane</keyword>
<gene>
    <name evidence="3" type="ORF">ATJ93_2057</name>
</gene>
<dbReference type="PANTHER" id="PTHR23527:SF1">
    <property type="entry name" value="BLL3282 PROTEIN"/>
    <property type="match status" value="1"/>
</dbReference>
<dbReference type="InterPro" id="IPR052952">
    <property type="entry name" value="MFS-Transporter"/>
</dbReference>
<comment type="caution">
    <text evidence="3">The sequence shown here is derived from an EMBL/GenBank/DDBJ whole genome shotgun (WGS) entry which is preliminary data.</text>
</comment>
<dbReference type="PROSITE" id="PS50850">
    <property type="entry name" value="MFS"/>
    <property type="match status" value="1"/>
</dbReference>
<dbReference type="InterPro" id="IPR020846">
    <property type="entry name" value="MFS_dom"/>
</dbReference>
<dbReference type="Gene3D" id="1.20.1250.20">
    <property type="entry name" value="MFS general substrate transporter like domains"/>
    <property type="match status" value="2"/>
</dbReference>
<feature type="transmembrane region" description="Helical" evidence="1">
    <location>
        <begin position="217"/>
        <end position="243"/>
    </location>
</feature>
<dbReference type="Proteomes" id="UP000283805">
    <property type="component" value="Unassembled WGS sequence"/>
</dbReference>
<feature type="domain" description="Major facilitator superfamily (MFS) profile" evidence="2">
    <location>
        <begin position="20"/>
        <end position="402"/>
    </location>
</feature>
<dbReference type="OrthoDB" id="306263at2157"/>
<feature type="transmembrane region" description="Helical" evidence="1">
    <location>
        <begin position="344"/>
        <end position="366"/>
    </location>
</feature>
<dbReference type="GO" id="GO:0022857">
    <property type="term" value="F:transmembrane transporter activity"/>
    <property type="evidence" value="ECO:0007669"/>
    <property type="project" value="InterPro"/>
</dbReference>
<feature type="transmembrane region" description="Helical" evidence="1">
    <location>
        <begin position="249"/>
        <end position="274"/>
    </location>
</feature>
<protein>
    <submittedName>
        <fullName evidence="3">Putative MFS family arabinose efflux permease</fullName>
    </submittedName>
</protein>
<organism evidence="3 4">
    <name type="scientific">Halopiger aswanensis</name>
    <dbReference type="NCBI Taxonomy" id="148449"/>
    <lineage>
        <taxon>Archaea</taxon>
        <taxon>Methanobacteriati</taxon>
        <taxon>Methanobacteriota</taxon>
        <taxon>Stenosarchaea group</taxon>
        <taxon>Halobacteria</taxon>
        <taxon>Halobacteriales</taxon>
        <taxon>Natrialbaceae</taxon>
        <taxon>Halopiger</taxon>
    </lineage>
</organism>
<dbReference type="SUPFAM" id="SSF103473">
    <property type="entry name" value="MFS general substrate transporter"/>
    <property type="match status" value="1"/>
</dbReference>
<dbReference type="InterPro" id="IPR036259">
    <property type="entry name" value="MFS_trans_sf"/>
</dbReference>
<reference evidence="3 4" key="1">
    <citation type="submission" date="2018-09" db="EMBL/GenBank/DDBJ databases">
        <title>Genomic Encyclopedia of Archaeal and Bacterial Type Strains, Phase II (KMG-II): from individual species to whole genera.</title>
        <authorList>
            <person name="Goeker M."/>
        </authorList>
    </citation>
    <scope>NUCLEOTIDE SEQUENCE [LARGE SCALE GENOMIC DNA]</scope>
    <source>
        <strain evidence="3 4">DSM 13151</strain>
    </source>
</reference>
<feature type="transmembrane region" description="Helical" evidence="1">
    <location>
        <begin position="286"/>
        <end position="305"/>
    </location>
</feature>
<evidence type="ECO:0000256" key="1">
    <source>
        <dbReference type="SAM" id="Phobius"/>
    </source>
</evidence>